<proteinExistence type="inferred from homology"/>
<protein>
    <submittedName>
        <fullName evidence="9">Nitrate/sulfonate/bicarbonate ABC transporter permease</fullName>
    </submittedName>
</protein>
<evidence type="ECO:0000256" key="5">
    <source>
        <dbReference type="ARBA" id="ARBA00022989"/>
    </source>
</evidence>
<feature type="transmembrane region" description="Helical" evidence="7">
    <location>
        <begin position="201"/>
        <end position="220"/>
    </location>
</feature>
<dbReference type="EMBL" id="BAQP01000108">
    <property type="protein sequence ID" value="GBQ24841.1"/>
    <property type="molecule type" value="Genomic_DNA"/>
</dbReference>
<dbReference type="InterPro" id="IPR035906">
    <property type="entry name" value="MetI-like_sf"/>
</dbReference>
<feature type="domain" description="ABC transmembrane type-1" evidence="8">
    <location>
        <begin position="98"/>
        <end position="279"/>
    </location>
</feature>
<comment type="caution">
    <text evidence="9">The sequence shown here is derived from an EMBL/GenBank/DDBJ whole genome shotgun (WGS) entry which is preliminary data.</text>
</comment>
<keyword evidence="2 7" id="KW-0813">Transport</keyword>
<organism evidence="9 10">
    <name type="scientific">Gluconacetobacter sacchari DSM 12717</name>
    <dbReference type="NCBI Taxonomy" id="1307940"/>
    <lineage>
        <taxon>Bacteria</taxon>
        <taxon>Pseudomonadati</taxon>
        <taxon>Pseudomonadota</taxon>
        <taxon>Alphaproteobacteria</taxon>
        <taxon>Acetobacterales</taxon>
        <taxon>Acetobacteraceae</taxon>
        <taxon>Gluconacetobacter</taxon>
    </lineage>
</organism>
<feature type="transmembrane region" description="Helical" evidence="7">
    <location>
        <begin position="106"/>
        <end position="125"/>
    </location>
</feature>
<accession>A0ABQ0P6Z1</accession>
<keyword evidence="3" id="KW-1003">Cell membrane</keyword>
<dbReference type="Pfam" id="PF00528">
    <property type="entry name" value="BPD_transp_1"/>
    <property type="match status" value="1"/>
</dbReference>
<keyword evidence="6 7" id="KW-0472">Membrane</keyword>
<dbReference type="PANTHER" id="PTHR30151">
    <property type="entry name" value="ALKANE SULFONATE ABC TRANSPORTER-RELATED, MEMBRANE SUBUNIT"/>
    <property type="match status" value="1"/>
</dbReference>
<feature type="transmembrane region" description="Helical" evidence="7">
    <location>
        <begin position="261"/>
        <end position="281"/>
    </location>
</feature>
<keyword evidence="5 7" id="KW-1133">Transmembrane helix</keyword>
<gene>
    <name evidence="9" type="ORF">AA12717_1908</name>
</gene>
<feature type="transmembrane region" description="Helical" evidence="7">
    <location>
        <begin position="162"/>
        <end position="181"/>
    </location>
</feature>
<evidence type="ECO:0000259" key="8">
    <source>
        <dbReference type="PROSITE" id="PS50928"/>
    </source>
</evidence>
<evidence type="ECO:0000256" key="6">
    <source>
        <dbReference type="ARBA" id="ARBA00023136"/>
    </source>
</evidence>
<dbReference type="InterPro" id="IPR000515">
    <property type="entry name" value="MetI-like"/>
</dbReference>
<evidence type="ECO:0000256" key="4">
    <source>
        <dbReference type="ARBA" id="ARBA00022692"/>
    </source>
</evidence>
<evidence type="ECO:0000256" key="2">
    <source>
        <dbReference type="ARBA" id="ARBA00022448"/>
    </source>
</evidence>
<evidence type="ECO:0000313" key="10">
    <source>
        <dbReference type="Proteomes" id="UP001060895"/>
    </source>
</evidence>
<keyword evidence="4 7" id="KW-0812">Transmembrane</keyword>
<dbReference type="Proteomes" id="UP001060895">
    <property type="component" value="Unassembled WGS sequence"/>
</dbReference>
<dbReference type="Gene3D" id="1.10.3720.10">
    <property type="entry name" value="MetI-like"/>
    <property type="match status" value="1"/>
</dbReference>
<comment type="subcellular location">
    <subcellularLocation>
        <location evidence="1 7">Cell membrane</location>
        <topology evidence="1 7">Multi-pass membrane protein</topology>
    </subcellularLocation>
</comment>
<dbReference type="CDD" id="cd06261">
    <property type="entry name" value="TM_PBP2"/>
    <property type="match status" value="1"/>
</dbReference>
<feature type="transmembrane region" description="Helical" evidence="7">
    <location>
        <begin position="12"/>
        <end position="31"/>
    </location>
</feature>
<dbReference type="PROSITE" id="PS50928">
    <property type="entry name" value="ABC_TM1"/>
    <property type="match status" value="1"/>
</dbReference>
<evidence type="ECO:0000256" key="1">
    <source>
        <dbReference type="ARBA" id="ARBA00004651"/>
    </source>
</evidence>
<feature type="transmembrane region" description="Helical" evidence="7">
    <location>
        <begin position="227"/>
        <end position="249"/>
    </location>
</feature>
<sequence>MIAAMPVQERRLSLFLSLAVLCCGLLLWQYATHPTVSHSPYGIPEGNAEYQRLMGRDAATAHASGFPTPAEFVRSAMDELRAPLRDNGPGDRGIGWQLGASLLRVAVGYGLAVLVAVPLGFAFGLHPVLQRAFNPFVQILRPISPLAWMPVALYTIRNAEGCGIFVIFICSLWPILLNTSFGVTTIRREWLNVARTLEVRWPQRLGLVLLPAAAPAIVTGMRIGLGVAWLAIVAAEMLVGSSGIGYFVWNQWNNLSLSNVILAILLIGATGMLLDSVLALVQRSVRYAE</sequence>
<dbReference type="PANTHER" id="PTHR30151:SF7">
    <property type="entry name" value="NITRATE IMPORT PERMEASE PROTEIN NRTB"/>
    <property type="match status" value="1"/>
</dbReference>
<keyword evidence="10" id="KW-1185">Reference proteome</keyword>
<evidence type="ECO:0000313" key="9">
    <source>
        <dbReference type="EMBL" id="GBQ24841.1"/>
    </source>
</evidence>
<comment type="similarity">
    <text evidence="7">Belongs to the binding-protein-dependent transport system permease family.</text>
</comment>
<dbReference type="SUPFAM" id="SSF161098">
    <property type="entry name" value="MetI-like"/>
    <property type="match status" value="1"/>
</dbReference>
<reference evidence="9" key="1">
    <citation type="submission" date="2013-04" db="EMBL/GenBank/DDBJ databases">
        <title>The genome sequencing project of 58 acetic acid bacteria.</title>
        <authorList>
            <person name="Okamoto-Kainuma A."/>
            <person name="Ishikawa M."/>
            <person name="Umino S."/>
            <person name="Koizumi Y."/>
            <person name="Shiwa Y."/>
            <person name="Yoshikawa H."/>
            <person name="Matsutani M."/>
            <person name="Matsushita K."/>
        </authorList>
    </citation>
    <scope>NUCLEOTIDE SEQUENCE</scope>
    <source>
        <strain evidence="9">DSM 12717</strain>
    </source>
</reference>
<name>A0ABQ0P6Z1_9PROT</name>
<evidence type="ECO:0000256" key="3">
    <source>
        <dbReference type="ARBA" id="ARBA00022475"/>
    </source>
</evidence>
<evidence type="ECO:0000256" key="7">
    <source>
        <dbReference type="RuleBase" id="RU363032"/>
    </source>
</evidence>